<dbReference type="EMBL" id="JAENGY010000186">
    <property type="protein sequence ID" value="KAG6970282.1"/>
    <property type="molecule type" value="Genomic_DNA"/>
</dbReference>
<accession>A0A8J5MH35</accession>
<evidence type="ECO:0008006" key="4">
    <source>
        <dbReference type="Google" id="ProtNLM"/>
    </source>
</evidence>
<feature type="chain" id="PRO_5035230747" description="RxLR effector protein" evidence="1">
    <location>
        <begin position="19"/>
        <end position="54"/>
    </location>
</feature>
<keyword evidence="1" id="KW-0732">Signal</keyword>
<evidence type="ECO:0000313" key="3">
    <source>
        <dbReference type="Proteomes" id="UP000709295"/>
    </source>
</evidence>
<proteinExistence type="predicted"/>
<keyword evidence="3" id="KW-1185">Reference proteome</keyword>
<reference evidence="2" key="1">
    <citation type="submission" date="2021-01" db="EMBL/GenBank/DDBJ databases">
        <title>Phytophthora aleatoria, a newly-described species from Pinus radiata is distinct from Phytophthora cactorum isolates based on comparative genomics.</title>
        <authorList>
            <person name="Mcdougal R."/>
            <person name="Panda P."/>
            <person name="Williams N."/>
            <person name="Studholme D.J."/>
        </authorList>
    </citation>
    <scope>NUCLEOTIDE SEQUENCE</scope>
    <source>
        <strain evidence="2">NZFS 4037</strain>
    </source>
</reference>
<name>A0A8J5MH35_9STRA</name>
<sequence length="54" mass="5999">MKLLPLLVAVVLVQRSAGQNGVREVVIDSEDARVVEVTDHVNGKQSQRETLWSK</sequence>
<gene>
    <name evidence="2" type="ORF">JG688_00004929</name>
</gene>
<feature type="non-terminal residue" evidence="2">
    <location>
        <position position="54"/>
    </location>
</feature>
<organism evidence="2 3">
    <name type="scientific">Phytophthora aleatoria</name>
    <dbReference type="NCBI Taxonomy" id="2496075"/>
    <lineage>
        <taxon>Eukaryota</taxon>
        <taxon>Sar</taxon>
        <taxon>Stramenopiles</taxon>
        <taxon>Oomycota</taxon>
        <taxon>Peronosporomycetes</taxon>
        <taxon>Peronosporales</taxon>
        <taxon>Peronosporaceae</taxon>
        <taxon>Phytophthora</taxon>
    </lineage>
</organism>
<dbReference type="Proteomes" id="UP000709295">
    <property type="component" value="Unassembled WGS sequence"/>
</dbReference>
<evidence type="ECO:0000313" key="2">
    <source>
        <dbReference type="EMBL" id="KAG6970282.1"/>
    </source>
</evidence>
<evidence type="ECO:0000256" key="1">
    <source>
        <dbReference type="SAM" id="SignalP"/>
    </source>
</evidence>
<feature type="signal peptide" evidence="1">
    <location>
        <begin position="1"/>
        <end position="18"/>
    </location>
</feature>
<dbReference type="AlphaFoldDB" id="A0A8J5MH35"/>
<protein>
    <recommendedName>
        <fullName evidence="4">RxLR effector protein</fullName>
    </recommendedName>
</protein>
<comment type="caution">
    <text evidence="2">The sequence shown here is derived from an EMBL/GenBank/DDBJ whole genome shotgun (WGS) entry which is preliminary data.</text>
</comment>